<protein>
    <submittedName>
        <fullName evidence="2">Uncharacterized protein</fullName>
    </submittedName>
</protein>
<dbReference type="Proteomes" id="UP000614410">
    <property type="component" value="Unassembled WGS sequence"/>
</dbReference>
<organism evidence="2 3">
    <name type="scientific">Candidatus Amunia macphersoniae</name>
    <dbReference type="NCBI Taxonomy" id="3127014"/>
    <lineage>
        <taxon>Bacteria</taxon>
        <taxon>Bacillati</taxon>
        <taxon>Candidatus Dormiibacterota</taxon>
        <taxon>Candidatus Dormibacteria</taxon>
        <taxon>Candidatus Aeolococcales</taxon>
        <taxon>Candidatus Aeolococcaceae</taxon>
        <taxon>Candidatus Amunia</taxon>
    </lineage>
</organism>
<name>A0A934NFT0_9BACT</name>
<sequence length="270" mass="27919">MSIDPDRDLRATLRSSLPTHPVDPALVERIVAASRRRGGRRWIWEVTGTAALAIGIAGVLAVGLAFRSHPAQPAVSAVTHTPAPSPSAIGLPAVAAPTPSPAPCDPDAPAVPPSWLTVPRNVGDIHLEPVPPSLQPKVSAVVATATMKYMWGSQPKCGLREVLAYVSASYPATIRPECVPPSNSSSPPWASPASCANENDTTPNYTHTLAWAFTWRSDCGLGTGPPAAPNATPRALQTPQPLSCGTFTFVDATTGSQGFSESAGAASLGL</sequence>
<accession>A0A934NFT0</accession>
<dbReference type="AlphaFoldDB" id="A0A934NFT0"/>
<evidence type="ECO:0000256" key="1">
    <source>
        <dbReference type="SAM" id="Phobius"/>
    </source>
</evidence>
<keyword evidence="1" id="KW-0812">Transmembrane</keyword>
<dbReference type="EMBL" id="JAEKNN010000061">
    <property type="protein sequence ID" value="MBJ7610343.1"/>
    <property type="molecule type" value="Genomic_DNA"/>
</dbReference>
<keyword evidence="1" id="KW-1133">Transmembrane helix</keyword>
<gene>
    <name evidence="2" type="ORF">JF887_13065</name>
</gene>
<keyword evidence="1" id="KW-0472">Membrane</keyword>
<feature type="transmembrane region" description="Helical" evidence="1">
    <location>
        <begin position="42"/>
        <end position="66"/>
    </location>
</feature>
<reference evidence="2 3" key="1">
    <citation type="submission" date="2020-10" db="EMBL/GenBank/DDBJ databases">
        <title>Ca. Dormibacterota MAGs.</title>
        <authorList>
            <person name="Montgomery K."/>
        </authorList>
    </citation>
    <scope>NUCLEOTIDE SEQUENCE [LARGE SCALE GENOMIC DNA]</scope>
    <source>
        <strain evidence="2">Mitchell_Peninsula_5</strain>
    </source>
</reference>
<proteinExistence type="predicted"/>
<comment type="caution">
    <text evidence="2">The sequence shown here is derived from an EMBL/GenBank/DDBJ whole genome shotgun (WGS) entry which is preliminary data.</text>
</comment>
<evidence type="ECO:0000313" key="2">
    <source>
        <dbReference type="EMBL" id="MBJ7610343.1"/>
    </source>
</evidence>
<evidence type="ECO:0000313" key="3">
    <source>
        <dbReference type="Proteomes" id="UP000614410"/>
    </source>
</evidence>